<evidence type="ECO:0000313" key="1">
    <source>
        <dbReference type="EMBL" id="KAK7368299.1"/>
    </source>
</evidence>
<gene>
    <name evidence="1" type="ORF">VNO80_10324</name>
</gene>
<dbReference type="EMBL" id="JAYMYR010000004">
    <property type="protein sequence ID" value="KAK7368299.1"/>
    <property type="molecule type" value="Genomic_DNA"/>
</dbReference>
<organism evidence="1 2">
    <name type="scientific">Phaseolus coccineus</name>
    <name type="common">Scarlet runner bean</name>
    <name type="synonym">Phaseolus multiflorus</name>
    <dbReference type="NCBI Taxonomy" id="3886"/>
    <lineage>
        <taxon>Eukaryota</taxon>
        <taxon>Viridiplantae</taxon>
        <taxon>Streptophyta</taxon>
        <taxon>Embryophyta</taxon>
        <taxon>Tracheophyta</taxon>
        <taxon>Spermatophyta</taxon>
        <taxon>Magnoliopsida</taxon>
        <taxon>eudicotyledons</taxon>
        <taxon>Gunneridae</taxon>
        <taxon>Pentapetalae</taxon>
        <taxon>rosids</taxon>
        <taxon>fabids</taxon>
        <taxon>Fabales</taxon>
        <taxon>Fabaceae</taxon>
        <taxon>Papilionoideae</taxon>
        <taxon>50 kb inversion clade</taxon>
        <taxon>NPAAA clade</taxon>
        <taxon>indigoferoid/millettioid clade</taxon>
        <taxon>Phaseoleae</taxon>
        <taxon>Phaseolus</taxon>
    </lineage>
</organism>
<dbReference type="AlphaFoldDB" id="A0AAN9REJ4"/>
<keyword evidence="2" id="KW-1185">Reference proteome</keyword>
<accession>A0AAN9REJ4</accession>
<evidence type="ECO:0000313" key="2">
    <source>
        <dbReference type="Proteomes" id="UP001374584"/>
    </source>
</evidence>
<proteinExistence type="predicted"/>
<sequence length="118" mass="13422">MHVLYPHFHNICIPGIFCNELVGDSFNWNYPGIMQMLAPKSAKVDVCESEARMKDAAGARLVYVAAAELSWKEDSLEDKCRRSREQLKEKRKVEGCYAGRRVKAELFSCGIGKWHSDV</sequence>
<protein>
    <submittedName>
        <fullName evidence="1">Uncharacterized protein</fullName>
    </submittedName>
</protein>
<name>A0AAN9REJ4_PHACN</name>
<dbReference type="Proteomes" id="UP001374584">
    <property type="component" value="Unassembled WGS sequence"/>
</dbReference>
<reference evidence="1 2" key="1">
    <citation type="submission" date="2024-01" db="EMBL/GenBank/DDBJ databases">
        <title>The genomes of 5 underutilized Papilionoideae crops provide insights into root nodulation and disease resistanc.</title>
        <authorList>
            <person name="Jiang F."/>
        </authorList>
    </citation>
    <scope>NUCLEOTIDE SEQUENCE [LARGE SCALE GENOMIC DNA]</scope>
    <source>
        <strain evidence="1">JINMINGXINNONG_FW02</strain>
        <tissue evidence="1">Leaves</tissue>
    </source>
</reference>
<comment type="caution">
    <text evidence="1">The sequence shown here is derived from an EMBL/GenBank/DDBJ whole genome shotgun (WGS) entry which is preliminary data.</text>
</comment>